<dbReference type="Proteomes" id="UP000005336">
    <property type="component" value="Unassembled WGS sequence"/>
</dbReference>
<gene>
    <name evidence="1" type="ORF">HMPREF9370_1522</name>
</gene>
<evidence type="ECO:0000313" key="1">
    <source>
        <dbReference type="EMBL" id="EGZ45572.1"/>
    </source>
</evidence>
<dbReference type="STRING" id="1030841.HMPREF9370_1522"/>
<accession>G4CR12</accession>
<keyword evidence="2" id="KW-1185">Reference proteome</keyword>
<comment type="caution">
    <text evidence="1">The sequence shown here is derived from an EMBL/GenBank/DDBJ whole genome shotgun (WGS) entry which is preliminary data.</text>
</comment>
<dbReference type="HOGENOM" id="CLU_3236600_0_0_4"/>
<dbReference type="PATRIC" id="fig|1030841.3.peg.1505"/>
<evidence type="ECO:0000313" key="2">
    <source>
        <dbReference type="Proteomes" id="UP000005336"/>
    </source>
</evidence>
<dbReference type="EMBL" id="AGAZ01000057">
    <property type="protein sequence ID" value="EGZ45572.1"/>
    <property type="molecule type" value="Genomic_DNA"/>
</dbReference>
<name>G4CR12_9NEIS</name>
<protein>
    <submittedName>
        <fullName evidence="1">Transposase</fullName>
    </submittedName>
</protein>
<organism evidence="1 2">
    <name type="scientific">Neisseria wadsworthii 9715</name>
    <dbReference type="NCBI Taxonomy" id="1030841"/>
    <lineage>
        <taxon>Bacteria</taxon>
        <taxon>Pseudomonadati</taxon>
        <taxon>Pseudomonadota</taxon>
        <taxon>Betaproteobacteria</taxon>
        <taxon>Neisseriales</taxon>
        <taxon>Neisseriaceae</taxon>
        <taxon>Neisseria</taxon>
    </lineage>
</organism>
<sequence>MVVNALAMHNEYVIYEIDSRNIQSRIKLFIGGHTDKSEKNHTG</sequence>
<dbReference type="AlphaFoldDB" id="G4CR12"/>
<reference evidence="1 2" key="1">
    <citation type="submission" date="2011-06" db="EMBL/GenBank/DDBJ databases">
        <authorList>
            <person name="Muzny D."/>
            <person name="Qin X."/>
            <person name="Deng J."/>
            <person name="Jiang H."/>
            <person name="Liu Y."/>
            <person name="Qu J."/>
            <person name="Song X.-Z."/>
            <person name="Zhang L."/>
            <person name="Thornton R."/>
            <person name="Coyle M."/>
            <person name="Francisco L."/>
            <person name="Jackson L."/>
            <person name="Javaid M."/>
            <person name="Korchina V."/>
            <person name="Kovar C."/>
            <person name="Mata R."/>
            <person name="Mathew T."/>
            <person name="Ngo R."/>
            <person name="Nguyen L."/>
            <person name="Nguyen N."/>
            <person name="Okwuonu G."/>
            <person name="Ongeri F."/>
            <person name="Pham C."/>
            <person name="Simmons D."/>
            <person name="Wilczek-Boney K."/>
            <person name="Hale W."/>
            <person name="Jakkamsetti A."/>
            <person name="Pham P."/>
            <person name="Ruth R."/>
            <person name="San Lucas F."/>
            <person name="Warren J."/>
            <person name="Zhang J."/>
            <person name="Zhao Z."/>
            <person name="Zhou C."/>
            <person name="Zhu D."/>
            <person name="Lee S."/>
            <person name="Bess C."/>
            <person name="Blankenburg K."/>
            <person name="Forbes L."/>
            <person name="Fu Q."/>
            <person name="Gubbala S."/>
            <person name="Hirani K."/>
            <person name="Jayaseelan J.C."/>
            <person name="Lara F."/>
            <person name="Munidasa M."/>
            <person name="Palculict T."/>
            <person name="Patil S."/>
            <person name="Pu L.-L."/>
            <person name="Saada N."/>
            <person name="Tang L."/>
            <person name="Weissenberger G."/>
            <person name="Zhu Y."/>
            <person name="Hemphill L."/>
            <person name="Shang Y."/>
            <person name="Youmans B."/>
            <person name="Ayvaz T."/>
            <person name="Ross M."/>
            <person name="Santibanez J."/>
            <person name="Aqrawi P."/>
            <person name="Gross S."/>
            <person name="Joshi V."/>
            <person name="Fowler G."/>
            <person name="Nazareth L."/>
            <person name="Reid J."/>
            <person name="Worley K."/>
            <person name="Petrosino J."/>
            <person name="Highlander S."/>
            <person name="Gibbs R."/>
        </authorList>
    </citation>
    <scope>NUCLEOTIDE SEQUENCE [LARGE SCALE GENOMIC DNA]</scope>
    <source>
        <strain evidence="1 2">9715</strain>
    </source>
</reference>
<proteinExistence type="predicted"/>